<evidence type="ECO:0000313" key="9">
    <source>
        <dbReference type="EMBL" id="KAG5574767.1"/>
    </source>
</evidence>
<dbReference type="SUPFAM" id="SSF54695">
    <property type="entry name" value="POZ domain"/>
    <property type="match status" value="2"/>
</dbReference>
<evidence type="ECO:0000259" key="8">
    <source>
        <dbReference type="Pfam" id="PF14111"/>
    </source>
</evidence>
<feature type="compositionally biased region" description="Basic and acidic residues" evidence="5">
    <location>
        <begin position="353"/>
        <end position="378"/>
    </location>
</feature>
<reference evidence="9 10" key="1">
    <citation type="submission" date="2020-09" db="EMBL/GenBank/DDBJ databases">
        <title>De no assembly of potato wild relative species, Solanum commersonii.</title>
        <authorList>
            <person name="Cho K."/>
        </authorList>
    </citation>
    <scope>NUCLEOTIDE SEQUENCE [LARGE SCALE GENOMIC DNA]</scope>
    <source>
        <strain evidence="9">LZ3.2</strain>
        <tissue evidence="9">Leaf</tissue>
    </source>
</reference>
<dbReference type="Pfam" id="PF14111">
    <property type="entry name" value="DUF4283"/>
    <property type="match status" value="1"/>
</dbReference>
<feature type="region of interest" description="Disordered" evidence="5">
    <location>
        <begin position="343"/>
        <end position="385"/>
    </location>
</feature>
<evidence type="ECO:0000259" key="7">
    <source>
        <dbReference type="Pfam" id="PF03931"/>
    </source>
</evidence>
<feature type="domain" description="SKP1 component POZ" evidence="7">
    <location>
        <begin position="4"/>
        <end position="61"/>
    </location>
</feature>
<feature type="domain" description="SKP1 component dimerisation" evidence="6">
    <location>
        <begin position="699"/>
        <end position="721"/>
    </location>
</feature>
<dbReference type="PANTHER" id="PTHR11165">
    <property type="entry name" value="SKP1"/>
    <property type="match status" value="1"/>
</dbReference>
<feature type="coiled-coil region" evidence="4">
    <location>
        <begin position="475"/>
        <end position="511"/>
    </location>
</feature>
<dbReference type="GO" id="GO:0009867">
    <property type="term" value="P:jasmonic acid mediated signaling pathway"/>
    <property type="evidence" value="ECO:0007669"/>
    <property type="project" value="UniProtKB-ARBA"/>
</dbReference>
<dbReference type="InterPro" id="IPR011333">
    <property type="entry name" value="SKP1/BTB/POZ_sf"/>
</dbReference>
<feature type="region of interest" description="Disordered" evidence="5">
    <location>
        <begin position="398"/>
        <end position="433"/>
    </location>
</feature>
<keyword evidence="3" id="KW-0833">Ubl conjugation pathway</keyword>
<dbReference type="Pfam" id="PF01466">
    <property type="entry name" value="Skp1"/>
    <property type="match status" value="2"/>
</dbReference>
<dbReference type="SMART" id="SM00512">
    <property type="entry name" value="Skp1"/>
    <property type="match status" value="2"/>
</dbReference>
<evidence type="ECO:0000256" key="3">
    <source>
        <dbReference type="ARBA" id="ARBA00022786"/>
    </source>
</evidence>
<dbReference type="Proteomes" id="UP000824120">
    <property type="component" value="Chromosome 11"/>
</dbReference>
<dbReference type="FunFam" id="3.30.710.10:FF:000124">
    <property type="entry name" value="Protein CBG09126"/>
    <property type="match status" value="1"/>
</dbReference>
<dbReference type="InterPro" id="IPR036296">
    <property type="entry name" value="SKP1-like_dim_sf"/>
</dbReference>
<evidence type="ECO:0000256" key="5">
    <source>
        <dbReference type="SAM" id="MobiDB-lite"/>
    </source>
</evidence>
<dbReference type="InterPro" id="IPR001232">
    <property type="entry name" value="SKP1-like"/>
</dbReference>
<dbReference type="EMBL" id="JACXVP010000011">
    <property type="protein sequence ID" value="KAG5574767.1"/>
    <property type="molecule type" value="Genomic_DNA"/>
</dbReference>
<feature type="domain" description="SKP1 component POZ" evidence="7">
    <location>
        <begin position="614"/>
        <end position="668"/>
    </location>
</feature>
<protein>
    <recommendedName>
        <fullName evidence="11">SKP1 component POZ domain-containing protein</fullName>
    </recommendedName>
</protein>
<sequence>MASKKLILKSSDGDEFEIEESVAVQSGTIKNMVDDDYTLIPLPNVNTQNLIVIIEYMNKHAEKTDSNEEEIKEFDEEFLKDKNYQNMFELVVAANYLHISDLINLLCQTIADRIKNKSVKAIREIFGIINDYTPEEEERKQGESSICEIDIEDISTEIAYWQHIVVCYVLGAHPPFSVMNGYIQRLWGKHGINKVSMLKNGIVLVRFDSGMGKEEVLQGGMYHFDNKPLIVKAWSPDMEFTREELYTVPIWVKLPELDFKYWSPKGLSKIGSLIGKPLMVDQNTERKLGLSFARLLIEVEMKVKLPNKVFFKNERGELIEQKVQYDWKPTLCNFCKKYGHDEGICRKKNPTPDQRRGEEQQPNIVRDKGKQKETREGNQYRGRQTGIINQRVIDGVGKSGTTTTIQGGKKAGWTTPVNKSLSPNRQRKQVHQGEVAHKNTFQTWDHNIEGHQMFRVVKRLKYLKRRLRNLNSQHFRNIITEADEDKIELAKAQEELHLQQLDKTLQEQEKRLYQKFMRSSYMAEIYLQQRSKGNTVRKDLANWMGVILLRGTIQQILAWIKRRRWKQLKKEAVSAMYGATIYYTWQARNWRQFRQKHVNTNFIIAQTKKELQLILKSSDGDEFEIEESIAVQSGTIKYMIEDDYTFISLPNVNTQKLILIIEYMKKHAEKTNSNEEDIKKFDKEFLKDKSSQNMFELLIFGLVNDYTPEEEERVREEHKWAHEGEEIDESLD</sequence>
<dbReference type="AlphaFoldDB" id="A0A9J5WHF3"/>
<proteinExistence type="inferred from homology"/>
<comment type="pathway">
    <text evidence="1">Protein modification; protein ubiquitination.</text>
</comment>
<keyword evidence="4" id="KW-0175">Coiled coil</keyword>
<dbReference type="InterPro" id="IPR016073">
    <property type="entry name" value="Skp1_comp_POZ"/>
</dbReference>
<name>A0A9J5WHF3_SOLCO</name>
<feature type="compositionally biased region" description="Polar residues" evidence="5">
    <location>
        <begin position="415"/>
        <end position="424"/>
    </location>
</feature>
<dbReference type="Gene3D" id="3.30.710.10">
    <property type="entry name" value="Potassium Channel Kv1.1, Chain A"/>
    <property type="match status" value="2"/>
</dbReference>
<comment type="caution">
    <text evidence="9">The sequence shown here is derived from an EMBL/GenBank/DDBJ whole genome shotgun (WGS) entry which is preliminary data.</text>
</comment>
<dbReference type="OrthoDB" id="851886at2759"/>
<gene>
    <name evidence="9" type="ORF">H5410_054901</name>
</gene>
<dbReference type="InterPro" id="IPR016897">
    <property type="entry name" value="SKP1"/>
</dbReference>
<dbReference type="InterPro" id="IPR016072">
    <property type="entry name" value="Skp1_comp_dimer"/>
</dbReference>
<keyword evidence="10" id="KW-1185">Reference proteome</keyword>
<dbReference type="GO" id="GO:0006511">
    <property type="term" value="P:ubiquitin-dependent protein catabolic process"/>
    <property type="evidence" value="ECO:0007669"/>
    <property type="project" value="InterPro"/>
</dbReference>
<dbReference type="InterPro" id="IPR025558">
    <property type="entry name" value="DUF4283"/>
</dbReference>
<dbReference type="SUPFAM" id="SSF81382">
    <property type="entry name" value="Skp1 dimerisation domain-like"/>
    <property type="match status" value="1"/>
</dbReference>
<feature type="domain" description="DUF4283" evidence="8">
    <location>
        <begin position="160"/>
        <end position="241"/>
    </location>
</feature>
<evidence type="ECO:0000256" key="4">
    <source>
        <dbReference type="SAM" id="Coils"/>
    </source>
</evidence>
<accession>A0A9J5WHF3</accession>
<evidence type="ECO:0008006" key="11">
    <source>
        <dbReference type="Google" id="ProtNLM"/>
    </source>
</evidence>
<feature type="domain" description="SKP1 component dimerisation" evidence="6">
    <location>
        <begin position="101"/>
        <end position="139"/>
    </location>
</feature>
<organism evidence="9 10">
    <name type="scientific">Solanum commersonii</name>
    <name type="common">Commerson's wild potato</name>
    <name type="synonym">Commerson's nightshade</name>
    <dbReference type="NCBI Taxonomy" id="4109"/>
    <lineage>
        <taxon>Eukaryota</taxon>
        <taxon>Viridiplantae</taxon>
        <taxon>Streptophyta</taxon>
        <taxon>Embryophyta</taxon>
        <taxon>Tracheophyta</taxon>
        <taxon>Spermatophyta</taxon>
        <taxon>Magnoliopsida</taxon>
        <taxon>eudicotyledons</taxon>
        <taxon>Gunneridae</taxon>
        <taxon>Pentapetalae</taxon>
        <taxon>asterids</taxon>
        <taxon>lamiids</taxon>
        <taxon>Solanales</taxon>
        <taxon>Solanaceae</taxon>
        <taxon>Solanoideae</taxon>
        <taxon>Solaneae</taxon>
        <taxon>Solanum</taxon>
    </lineage>
</organism>
<evidence type="ECO:0000256" key="1">
    <source>
        <dbReference type="ARBA" id="ARBA00004906"/>
    </source>
</evidence>
<comment type="similarity">
    <text evidence="2">Belongs to the SKP1 family.</text>
</comment>
<evidence type="ECO:0000313" key="10">
    <source>
        <dbReference type="Proteomes" id="UP000824120"/>
    </source>
</evidence>
<evidence type="ECO:0000256" key="2">
    <source>
        <dbReference type="ARBA" id="ARBA00009993"/>
    </source>
</evidence>
<dbReference type="Pfam" id="PF03931">
    <property type="entry name" value="Skp1_POZ"/>
    <property type="match status" value="2"/>
</dbReference>
<evidence type="ECO:0000259" key="6">
    <source>
        <dbReference type="Pfam" id="PF01466"/>
    </source>
</evidence>